<feature type="domain" description="Terpene synthase metal-binding" evidence="7">
    <location>
        <begin position="266"/>
        <end position="516"/>
    </location>
</feature>
<dbReference type="EMBL" id="CM003528">
    <property type="protein sequence ID" value="RCV05756.1"/>
    <property type="molecule type" value="Genomic_DNA"/>
</dbReference>
<sequence>MAAAPARTFSLFSVEPLLLSASPTAAARNEHGGRPRGGSIRPLVAASKALLPISDFDLQQEGLTSIQKILQQRRSSAREMITTIDNLKRLCIDHYFEEEIESAMGACMDLIHSDDLFDATLALRLMREAGHDVSAADDVLRRFTDDTGEFKIALSNDIRGLLSLHDMSHLDMGDEASLNKAKEFTRKHLASAIRYLEPGLACYVRQSLDHPYHLSLMQYKARHHLSYLQTLPTRDTAMEELAISEFQLNKRLHQKEMQEVKGWWMDLGLFHEIPVVRDQVLKWYMWTTATFQGYSLSSFQKRKGSSLSRYRIETTKIIALIYVVDDIFDLVGTPQELSLFTEAIKIWNTEAADLLPSGIRSCYKTIYTSTNEIANMVEEEHGFNPVNHLKNSWAVLFDGFMIEARWLATDQVPTAEDYLRNGAVTSGVPLTLAHIFAMLGYDQSNEAAELADHIPSIISCPAKILRLWDDLGSAEDEAQEGLDGSYRDFYMMENLSCTQADAEEHMRGLIAREWEELNREGFSRRTFASRFTQVSLNAARMVGVMYSYDKDGRLLVLEDYARMLLL</sequence>
<dbReference type="Pfam" id="PF03936">
    <property type="entry name" value="Terpene_synth_C"/>
    <property type="match status" value="1"/>
</dbReference>
<dbReference type="PANTHER" id="PTHR31225">
    <property type="entry name" value="OS04G0344100 PROTEIN-RELATED"/>
    <property type="match status" value="1"/>
</dbReference>
<dbReference type="InterPro" id="IPR001906">
    <property type="entry name" value="Terpene_synth_N"/>
</dbReference>
<dbReference type="GO" id="GO:0000287">
    <property type="term" value="F:magnesium ion binding"/>
    <property type="evidence" value="ECO:0007669"/>
    <property type="project" value="InterPro"/>
</dbReference>
<dbReference type="Gene3D" id="1.10.600.10">
    <property type="entry name" value="Farnesyl Diphosphate Synthase"/>
    <property type="match status" value="1"/>
</dbReference>
<reference evidence="8" key="3">
    <citation type="journal article" date="2020" name="Plant J.">
        <title>The foxtail millet (Setaria italica) terpene synthase gene family.</title>
        <authorList>
            <person name="Karunanithi P.S."/>
            <person name="Berrios D.I."/>
            <person name="Wang S."/>
            <person name="Davis J."/>
            <person name="Shen T."/>
            <person name="Fiehn O."/>
            <person name="Maloof J.N."/>
            <person name="Zerbe P."/>
        </authorList>
    </citation>
    <scope>NUCLEOTIDE SEQUENCE</scope>
</reference>
<reference evidence="9" key="1">
    <citation type="journal article" date="2012" name="Nat. Biotechnol.">
        <title>Reference genome sequence of the model plant Setaria.</title>
        <authorList>
            <person name="Bennetzen J.L."/>
            <person name="Schmutz J."/>
            <person name="Wang H."/>
            <person name="Percifield R."/>
            <person name="Hawkins J."/>
            <person name="Pontaroli A.C."/>
            <person name="Estep M."/>
            <person name="Feng L."/>
            <person name="Vaughn J.N."/>
            <person name="Grimwood J."/>
            <person name="Jenkins J."/>
            <person name="Barry K."/>
            <person name="Lindquist E."/>
            <person name="Hellsten U."/>
            <person name="Deshpande S."/>
            <person name="Wang X."/>
            <person name="Wu X."/>
            <person name="Mitros T."/>
            <person name="Triplett J."/>
            <person name="Yang X."/>
            <person name="Ye C.Y."/>
            <person name="Mauro-Herrera M."/>
            <person name="Wang L."/>
            <person name="Li P."/>
            <person name="Sharma M."/>
            <person name="Sharma R."/>
            <person name="Ronald P.C."/>
            <person name="Panaud O."/>
            <person name="Kellogg E.A."/>
            <person name="Brutnell T.P."/>
            <person name="Doust A.N."/>
            <person name="Tuskan G.A."/>
            <person name="Rokhsar D."/>
            <person name="Devos K.M."/>
        </authorList>
    </citation>
    <scope>NUCLEOTIDE SEQUENCE [LARGE SCALE GENOMIC DNA]</scope>
    <source>
        <strain evidence="9">Yugu1</strain>
    </source>
</reference>
<keyword evidence="5" id="KW-0732">Signal</keyword>
<gene>
    <name evidence="9" type="ORF">SETIT_1G108600v2</name>
</gene>
<feature type="signal peptide" evidence="5">
    <location>
        <begin position="1"/>
        <end position="27"/>
    </location>
</feature>
<reference evidence="9" key="2">
    <citation type="submission" date="2015-07" db="EMBL/GenBank/DDBJ databases">
        <authorList>
            <person name="Noorani M."/>
        </authorList>
    </citation>
    <scope>NUCLEOTIDE SEQUENCE</scope>
    <source>
        <strain evidence="9">Yugu1</strain>
    </source>
</reference>
<dbReference type="OrthoDB" id="672026at2759"/>
<feature type="chain" id="PRO_5036331919" evidence="5">
    <location>
        <begin position="28"/>
        <end position="566"/>
    </location>
</feature>
<protein>
    <submittedName>
        <fullName evidence="8">Terpene synthase TPS2</fullName>
    </submittedName>
</protein>
<dbReference type="InterPro" id="IPR050148">
    <property type="entry name" value="Terpene_synthase-like"/>
</dbReference>
<evidence type="ECO:0000256" key="4">
    <source>
        <dbReference type="ARBA" id="ARBA00023239"/>
    </source>
</evidence>
<evidence type="ECO:0000256" key="2">
    <source>
        <dbReference type="ARBA" id="ARBA00022723"/>
    </source>
</evidence>
<dbReference type="SUPFAM" id="SSF48576">
    <property type="entry name" value="Terpenoid synthases"/>
    <property type="match status" value="1"/>
</dbReference>
<evidence type="ECO:0000259" key="6">
    <source>
        <dbReference type="Pfam" id="PF01397"/>
    </source>
</evidence>
<evidence type="ECO:0000256" key="3">
    <source>
        <dbReference type="ARBA" id="ARBA00022842"/>
    </source>
</evidence>
<evidence type="ECO:0000313" key="8">
    <source>
        <dbReference type="EMBL" id="QJA42336.1"/>
    </source>
</evidence>
<dbReference type="STRING" id="4555.A0A368PJ20"/>
<keyword evidence="2" id="KW-0479">Metal-binding</keyword>
<dbReference type="Gene3D" id="1.50.10.130">
    <property type="entry name" value="Terpene synthase, N-terminal domain"/>
    <property type="match status" value="1"/>
</dbReference>
<dbReference type="InterPro" id="IPR005630">
    <property type="entry name" value="Terpene_synthase_metal-bd"/>
</dbReference>
<dbReference type="EMBL" id="MN251675">
    <property type="protein sequence ID" value="QJA42336.1"/>
    <property type="molecule type" value="mRNA"/>
</dbReference>
<dbReference type="Pfam" id="PF01397">
    <property type="entry name" value="Terpene_synth"/>
    <property type="match status" value="1"/>
</dbReference>
<name>A0A368PJ20_SETIT</name>
<dbReference type="InterPro" id="IPR008930">
    <property type="entry name" value="Terpenoid_cyclase/PrenylTrfase"/>
</dbReference>
<comment type="cofactor">
    <cofactor evidence="1">
        <name>Mg(2+)</name>
        <dbReference type="ChEBI" id="CHEBI:18420"/>
    </cofactor>
</comment>
<feature type="domain" description="Terpene synthase N-terminal" evidence="6">
    <location>
        <begin position="65"/>
        <end position="193"/>
    </location>
</feature>
<dbReference type="AlphaFoldDB" id="A0A368PJ20"/>
<proteinExistence type="evidence at transcript level"/>
<dbReference type="GO" id="GO:0010333">
    <property type="term" value="F:terpene synthase activity"/>
    <property type="evidence" value="ECO:0007669"/>
    <property type="project" value="InterPro"/>
</dbReference>
<dbReference type="PANTHER" id="PTHR31225:SF0">
    <property type="entry name" value="S-(+)-LINALOOL SYNTHASE, CHLOROPLASTIC"/>
    <property type="match status" value="1"/>
</dbReference>
<keyword evidence="4" id="KW-0456">Lyase</keyword>
<keyword evidence="3" id="KW-0460">Magnesium</keyword>
<dbReference type="SUPFAM" id="SSF48239">
    <property type="entry name" value="Terpenoid cyclases/Protein prenyltransferases"/>
    <property type="match status" value="1"/>
</dbReference>
<evidence type="ECO:0000313" key="9">
    <source>
        <dbReference type="EMBL" id="RCV05756.1"/>
    </source>
</evidence>
<dbReference type="GO" id="GO:0016114">
    <property type="term" value="P:terpenoid biosynthetic process"/>
    <property type="evidence" value="ECO:0007669"/>
    <property type="project" value="InterPro"/>
</dbReference>
<evidence type="ECO:0000259" key="7">
    <source>
        <dbReference type="Pfam" id="PF03936"/>
    </source>
</evidence>
<organism evidence="9">
    <name type="scientific">Setaria italica</name>
    <name type="common">Foxtail millet</name>
    <name type="synonym">Panicum italicum</name>
    <dbReference type="NCBI Taxonomy" id="4555"/>
    <lineage>
        <taxon>Eukaryota</taxon>
        <taxon>Viridiplantae</taxon>
        <taxon>Streptophyta</taxon>
        <taxon>Embryophyta</taxon>
        <taxon>Tracheophyta</taxon>
        <taxon>Spermatophyta</taxon>
        <taxon>Magnoliopsida</taxon>
        <taxon>Liliopsida</taxon>
        <taxon>Poales</taxon>
        <taxon>Poaceae</taxon>
        <taxon>PACMAD clade</taxon>
        <taxon>Panicoideae</taxon>
        <taxon>Panicodae</taxon>
        <taxon>Paniceae</taxon>
        <taxon>Cenchrinae</taxon>
        <taxon>Setaria</taxon>
    </lineage>
</organism>
<evidence type="ECO:0000256" key="1">
    <source>
        <dbReference type="ARBA" id="ARBA00001946"/>
    </source>
</evidence>
<accession>A0A368PJ20</accession>
<dbReference type="InterPro" id="IPR008949">
    <property type="entry name" value="Isoprenoid_synthase_dom_sf"/>
</dbReference>
<dbReference type="InterPro" id="IPR036965">
    <property type="entry name" value="Terpene_synth_N_sf"/>
</dbReference>
<evidence type="ECO:0000256" key="5">
    <source>
        <dbReference type="SAM" id="SignalP"/>
    </source>
</evidence>